<reference evidence="1" key="1">
    <citation type="submission" date="2020-05" db="EMBL/GenBank/DDBJ databases">
        <authorList>
            <person name="Chiriac C."/>
            <person name="Salcher M."/>
            <person name="Ghai R."/>
            <person name="Kavagutti S V."/>
        </authorList>
    </citation>
    <scope>NUCLEOTIDE SEQUENCE</scope>
</reference>
<accession>A0A6J7XBB5</accession>
<proteinExistence type="predicted"/>
<gene>
    <name evidence="1" type="ORF">UFOVP755_78</name>
</gene>
<evidence type="ECO:0000313" key="1">
    <source>
        <dbReference type="EMBL" id="CAB5226173.1"/>
    </source>
</evidence>
<name>A0A6J7XBB5_9CAUD</name>
<sequence>MRYDTSRINYTNYDLDDSSKNTIDVVIPTRYTNPFFNYSVFSMGLYTTQFSDTYQSIAQKLYNNQLSWHTIADLNPEYDALEYCDGLPDNITIKVIITESK</sequence>
<dbReference type="EMBL" id="LR798356">
    <property type="protein sequence ID" value="CAB5226173.1"/>
    <property type="molecule type" value="Genomic_DNA"/>
</dbReference>
<protein>
    <submittedName>
        <fullName evidence="1">Uncharacterized protein</fullName>
    </submittedName>
</protein>
<organism evidence="1">
    <name type="scientific">uncultured Caudovirales phage</name>
    <dbReference type="NCBI Taxonomy" id="2100421"/>
    <lineage>
        <taxon>Viruses</taxon>
        <taxon>Duplodnaviria</taxon>
        <taxon>Heunggongvirae</taxon>
        <taxon>Uroviricota</taxon>
        <taxon>Caudoviricetes</taxon>
        <taxon>Peduoviridae</taxon>
        <taxon>Maltschvirus</taxon>
        <taxon>Maltschvirus maltsch</taxon>
    </lineage>
</organism>